<evidence type="ECO:0000313" key="2">
    <source>
        <dbReference type="Proteomes" id="UP000185999"/>
    </source>
</evidence>
<dbReference type="Gene3D" id="3.40.630.40">
    <property type="entry name" value="Zn-dependent exopeptidases"/>
    <property type="match status" value="1"/>
</dbReference>
<dbReference type="GO" id="GO:0016787">
    <property type="term" value="F:hydrolase activity"/>
    <property type="evidence" value="ECO:0007669"/>
    <property type="project" value="UniProtKB-KW"/>
</dbReference>
<dbReference type="OrthoDB" id="9815326at2"/>
<dbReference type="Proteomes" id="UP000185999">
    <property type="component" value="Unassembled WGS sequence"/>
</dbReference>
<dbReference type="SUPFAM" id="SSF53187">
    <property type="entry name" value="Zn-dependent exopeptidases"/>
    <property type="match status" value="1"/>
</dbReference>
<keyword evidence="2" id="KW-1185">Reference proteome</keyword>
<dbReference type="AlphaFoldDB" id="A0A1N7NE54"/>
<dbReference type="RefSeq" id="WP_054342099.1">
    <property type="nucleotide sequence ID" value="NZ_FTOE01000009.1"/>
</dbReference>
<dbReference type="PIRSF" id="PIRSF029730">
    <property type="entry name" value="UCP029730"/>
    <property type="match status" value="1"/>
</dbReference>
<dbReference type="STRING" id="619304.SAMN05421760_10937"/>
<keyword evidence="1" id="KW-0378">Hydrolase</keyword>
<accession>A0A1N7NE54</accession>
<protein>
    <submittedName>
        <fullName evidence="1">Predicted N-formylglutamate amidohydrolase</fullName>
    </submittedName>
</protein>
<dbReference type="Pfam" id="PF05013">
    <property type="entry name" value="FGase"/>
    <property type="match status" value="1"/>
</dbReference>
<organism evidence="1 2">
    <name type="scientific">Neptunomonas antarctica</name>
    <dbReference type="NCBI Taxonomy" id="619304"/>
    <lineage>
        <taxon>Bacteria</taxon>
        <taxon>Pseudomonadati</taxon>
        <taxon>Pseudomonadota</taxon>
        <taxon>Gammaproteobacteria</taxon>
        <taxon>Oceanospirillales</taxon>
        <taxon>Oceanospirillaceae</taxon>
        <taxon>Neptunomonas</taxon>
    </lineage>
</organism>
<gene>
    <name evidence="1" type="ORF">SAMN05421760_10937</name>
</gene>
<name>A0A1N7NE54_9GAMM</name>
<evidence type="ECO:0000313" key="1">
    <source>
        <dbReference type="EMBL" id="SIS96469.1"/>
    </source>
</evidence>
<reference evidence="2" key="1">
    <citation type="submission" date="2017-01" db="EMBL/GenBank/DDBJ databases">
        <authorList>
            <person name="Varghese N."/>
            <person name="Submissions S."/>
        </authorList>
    </citation>
    <scope>NUCLEOTIDE SEQUENCE [LARGE SCALE GENOMIC DNA]</scope>
    <source>
        <strain evidence="2">DSM 22306</strain>
    </source>
</reference>
<dbReference type="EMBL" id="FTOE01000009">
    <property type="protein sequence ID" value="SIS96469.1"/>
    <property type="molecule type" value="Genomic_DNA"/>
</dbReference>
<sequence length="250" mass="27823">MMMQGLEQSSAELINPQGQSDVLLVCEHASHYIPENFANLGLSEAERLSHIGWDIGAAGMAQALSTKLDASLILQRYSRLLYDCNRPPSEASAVPPLSEMTEIPGNKDLTAEQRDYRVQHIYRPFHAEIAQQIAARKAAGRQTILVTIHSFTPLYMGQSRTVQLGVICHESNTFAKAFYQQASLESGFDIRMNEPYGPSDPVLHMVTRHGDEQQIPNVMLEVRNDLLIDAVGQHAWAQRVADALNSLERS</sequence>
<dbReference type="InterPro" id="IPR007709">
    <property type="entry name" value="N-FG_amidohydro"/>
</dbReference>
<dbReference type="InterPro" id="IPR011227">
    <property type="entry name" value="UCP029730"/>
</dbReference>
<proteinExistence type="predicted"/>